<dbReference type="Pfam" id="PF00324">
    <property type="entry name" value="AA_permease"/>
    <property type="match status" value="1"/>
</dbReference>
<comment type="subcellular location">
    <subcellularLocation>
        <location evidence="1">Membrane</location>
        <topology evidence="1">Multi-pass membrane protein</topology>
    </subcellularLocation>
</comment>
<keyword evidence="2 6" id="KW-0812">Transmembrane</keyword>
<proteinExistence type="predicted"/>
<dbReference type="GO" id="GO:0015377">
    <property type="term" value="F:chloride:monoatomic cation symporter activity"/>
    <property type="evidence" value="ECO:0007669"/>
    <property type="project" value="InterPro"/>
</dbReference>
<dbReference type="EMBL" id="ASHM01010566">
    <property type="protein sequence ID" value="PNX92412.1"/>
    <property type="molecule type" value="Genomic_DNA"/>
</dbReference>
<name>A0A2K3MNQ0_TRIPR</name>
<feature type="transmembrane region" description="Helical" evidence="6">
    <location>
        <begin position="69"/>
        <end position="90"/>
    </location>
</feature>
<evidence type="ECO:0000256" key="5">
    <source>
        <dbReference type="SAM" id="MobiDB-lite"/>
    </source>
</evidence>
<dbReference type="InterPro" id="IPR004842">
    <property type="entry name" value="SLC12A_fam"/>
</dbReference>
<feature type="compositionally biased region" description="Basic and acidic residues" evidence="5">
    <location>
        <begin position="1"/>
        <end position="11"/>
    </location>
</feature>
<evidence type="ECO:0000259" key="7">
    <source>
        <dbReference type="Pfam" id="PF00324"/>
    </source>
</evidence>
<feature type="region of interest" description="Disordered" evidence="5">
    <location>
        <begin position="1"/>
        <end position="37"/>
    </location>
</feature>
<evidence type="ECO:0000256" key="6">
    <source>
        <dbReference type="SAM" id="Phobius"/>
    </source>
</evidence>
<evidence type="ECO:0000256" key="4">
    <source>
        <dbReference type="ARBA" id="ARBA00023136"/>
    </source>
</evidence>
<feature type="transmembrane region" description="Helical" evidence="6">
    <location>
        <begin position="130"/>
        <end position="149"/>
    </location>
</feature>
<evidence type="ECO:0000256" key="1">
    <source>
        <dbReference type="ARBA" id="ARBA00004141"/>
    </source>
</evidence>
<organism evidence="8 9">
    <name type="scientific">Trifolium pratense</name>
    <name type="common">Red clover</name>
    <dbReference type="NCBI Taxonomy" id="57577"/>
    <lineage>
        <taxon>Eukaryota</taxon>
        <taxon>Viridiplantae</taxon>
        <taxon>Streptophyta</taxon>
        <taxon>Embryophyta</taxon>
        <taxon>Tracheophyta</taxon>
        <taxon>Spermatophyta</taxon>
        <taxon>Magnoliopsida</taxon>
        <taxon>eudicotyledons</taxon>
        <taxon>Gunneridae</taxon>
        <taxon>Pentapetalae</taxon>
        <taxon>rosids</taxon>
        <taxon>fabids</taxon>
        <taxon>Fabales</taxon>
        <taxon>Fabaceae</taxon>
        <taxon>Papilionoideae</taxon>
        <taxon>50 kb inversion clade</taxon>
        <taxon>NPAAA clade</taxon>
        <taxon>Hologalegina</taxon>
        <taxon>IRL clade</taxon>
        <taxon>Trifolieae</taxon>
        <taxon>Trifolium</taxon>
    </lineage>
</organism>
<dbReference type="STRING" id="57577.A0A2K3MNQ0"/>
<accession>A0A2K3MNQ0</accession>
<reference evidence="8 9" key="2">
    <citation type="journal article" date="2017" name="Front. Plant Sci.">
        <title>Gene Classification and Mining of Molecular Markers Useful in Red Clover (Trifolium pratense) Breeding.</title>
        <authorList>
            <person name="Istvanek J."/>
            <person name="Dluhosova J."/>
            <person name="Dluhos P."/>
            <person name="Patkova L."/>
            <person name="Nedelnik J."/>
            <person name="Repkova J."/>
        </authorList>
    </citation>
    <scope>NUCLEOTIDE SEQUENCE [LARGE SCALE GENOMIC DNA]</scope>
    <source>
        <strain evidence="9">cv. Tatra</strain>
        <tissue evidence="8">Young leaves</tissue>
    </source>
</reference>
<feature type="non-terminal residue" evidence="8">
    <location>
        <position position="1"/>
    </location>
</feature>
<comment type="caution">
    <text evidence="8">The sequence shown here is derived from an EMBL/GenBank/DDBJ whole genome shotgun (WGS) entry which is preliminary data.</text>
</comment>
<dbReference type="PANTHER" id="PTHR11827">
    <property type="entry name" value="SOLUTE CARRIER FAMILY 12, CATION COTRANSPORTERS"/>
    <property type="match status" value="1"/>
</dbReference>
<feature type="domain" description="Amino acid permease/ SLC12A" evidence="7">
    <location>
        <begin position="53"/>
        <end position="198"/>
    </location>
</feature>
<reference evidence="8 9" key="1">
    <citation type="journal article" date="2014" name="Am. J. Bot.">
        <title>Genome assembly and annotation for red clover (Trifolium pratense; Fabaceae).</title>
        <authorList>
            <person name="Istvanek J."/>
            <person name="Jaros M."/>
            <person name="Krenek A."/>
            <person name="Repkova J."/>
        </authorList>
    </citation>
    <scope>NUCLEOTIDE SEQUENCE [LARGE SCALE GENOMIC DNA]</scope>
    <source>
        <strain evidence="9">cv. Tatra</strain>
        <tissue evidence="8">Young leaves</tissue>
    </source>
</reference>
<evidence type="ECO:0000256" key="3">
    <source>
        <dbReference type="ARBA" id="ARBA00022989"/>
    </source>
</evidence>
<protein>
    <submittedName>
        <fullName evidence="8">Cation-chloride cotransporter 1-like protein</fullName>
    </submittedName>
</protein>
<dbReference type="GO" id="GO:0016020">
    <property type="term" value="C:membrane"/>
    <property type="evidence" value="ECO:0007669"/>
    <property type="project" value="UniProtKB-SubCell"/>
</dbReference>
<keyword evidence="4 6" id="KW-0472">Membrane</keyword>
<dbReference type="PANTHER" id="PTHR11827:SF100">
    <property type="entry name" value="CATION-CHLORIDE COTRANSPORTER 1"/>
    <property type="match status" value="1"/>
</dbReference>
<dbReference type="Proteomes" id="UP000236291">
    <property type="component" value="Unassembled WGS sequence"/>
</dbReference>
<evidence type="ECO:0000313" key="8">
    <source>
        <dbReference type="EMBL" id="PNX92412.1"/>
    </source>
</evidence>
<dbReference type="Gene3D" id="1.20.1740.10">
    <property type="entry name" value="Amino acid/polyamine transporter I"/>
    <property type="match status" value="1"/>
</dbReference>
<dbReference type="InterPro" id="IPR004841">
    <property type="entry name" value="AA-permease/SLC12A_dom"/>
</dbReference>
<feature type="transmembrane region" description="Helical" evidence="6">
    <location>
        <begin position="156"/>
        <end position="177"/>
    </location>
</feature>
<keyword evidence="3 6" id="KW-1133">Transmembrane helix</keyword>
<sequence length="222" mass="23636">SFAERFSRLTRPDAGPVHGRTGSTGRSGIVGKKRKDSGPCRPLIGDFPFDQLIGGGPYYLIGRALGPEVGVSIGLCFFLGNAVAGALYVLGAVETFLKAVPSAGIFRETITQVNGTAIAQPIESPSSHDLQIYGIVVTIVLCFIVFGGVKMINRVAPAFLIPVLFSLICIYLGILLAKEDQPAEGVTGLSMKTIKENWSSDYQKTNDAGIPEPDGSVTWDFK</sequence>
<evidence type="ECO:0000256" key="2">
    <source>
        <dbReference type="ARBA" id="ARBA00022692"/>
    </source>
</evidence>
<gene>
    <name evidence="8" type="ORF">L195_g015548</name>
</gene>
<dbReference type="AlphaFoldDB" id="A0A2K3MNQ0"/>
<evidence type="ECO:0000313" key="9">
    <source>
        <dbReference type="Proteomes" id="UP000236291"/>
    </source>
</evidence>